<keyword evidence="4" id="KW-1185">Reference proteome</keyword>
<dbReference type="RefSeq" id="WP_084224546.1">
    <property type="nucleotide sequence ID" value="NZ_CP038802.1"/>
</dbReference>
<organism evidence="2 3">
    <name type="scientific">Treponema putidum</name>
    <dbReference type="NCBI Taxonomy" id="221027"/>
    <lineage>
        <taxon>Bacteria</taxon>
        <taxon>Pseudomonadati</taxon>
        <taxon>Spirochaetota</taxon>
        <taxon>Spirochaetia</taxon>
        <taxon>Spirochaetales</taxon>
        <taxon>Treponemataceae</taxon>
        <taxon>Treponema</taxon>
    </lineage>
</organism>
<dbReference type="EMBL" id="CP038804">
    <property type="protein sequence ID" value="UTY33640.1"/>
    <property type="molecule type" value="Genomic_DNA"/>
</dbReference>
<dbReference type="EMBL" id="CP038802">
    <property type="protein sequence ID" value="UTY28773.1"/>
    <property type="molecule type" value="Genomic_DNA"/>
</dbReference>
<sequence length="201" mass="22619">MEDDMQKALFIHGLNSGKNSSTGQAVKTLLEKNSIQLIVPSLEILNPEKTLQEVNSLIKEQEVSLIIGHSMGGFYTLASLNGPMKIYINPCLLPAEILPTLTDDVDQELIKIFRRLTDEAFRNIDREVCIASYGIFAKEDTLFSFYDLFKKNFGQRCCYINGGHKPLKEDLAQALDFALNSIKSDISRFLKEDDILGELLL</sequence>
<accession>A0AAE9MRM7</accession>
<evidence type="ECO:0008006" key="5">
    <source>
        <dbReference type="Google" id="ProtNLM"/>
    </source>
</evidence>
<name>A0AAE9MRM7_9SPIR</name>
<evidence type="ECO:0000313" key="4">
    <source>
        <dbReference type="Proteomes" id="UP001059401"/>
    </source>
</evidence>
<dbReference type="Proteomes" id="UP001059401">
    <property type="component" value="Chromosome"/>
</dbReference>
<gene>
    <name evidence="2" type="ORF">E4N74_06110</name>
    <name evidence="1" type="ORF">E4N76_07005</name>
</gene>
<dbReference type="AlphaFoldDB" id="A0AAE9MRM7"/>
<protein>
    <recommendedName>
        <fullName evidence="5">Esterase</fullName>
    </recommendedName>
</protein>
<evidence type="ECO:0000313" key="3">
    <source>
        <dbReference type="Proteomes" id="UP001058682"/>
    </source>
</evidence>
<dbReference type="InterPro" id="IPR008886">
    <property type="entry name" value="UPF0227/Esterase_YqiA"/>
</dbReference>
<dbReference type="Pfam" id="PF05728">
    <property type="entry name" value="UPF0227"/>
    <property type="match status" value="1"/>
</dbReference>
<dbReference type="Proteomes" id="UP001058682">
    <property type="component" value="Chromosome"/>
</dbReference>
<dbReference type="Gene3D" id="3.40.50.1820">
    <property type="entry name" value="alpha/beta hydrolase"/>
    <property type="match status" value="1"/>
</dbReference>
<dbReference type="InterPro" id="IPR029058">
    <property type="entry name" value="AB_hydrolase_fold"/>
</dbReference>
<evidence type="ECO:0000313" key="1">
    <source>
        <dbReference type="EMBL" id="UTY28773.1"/>
    </source>
</evidence>
<evidence type="ECO:0000313" key="2">
    <source>
        <dbReference type="EMBL" id="UTY33640.1"/>
    </source>
</evidence>
<reference evidence="2" key="1">
    <citation type="submission" date="2019-04" db="EMBL/GenBank/DDBJ databases">
        <title>Whole genome sequencing of oral phylogroup 2 treponemes.</title>
        <authorList>
            <person name="Chan Y."/>
            <person name="Zeng H.H."/>
            <person name="Yu X.L."/>
            <person name="Leung W.K."/>
            <person name="Watt R.M."/>
        </authorList>
    </citation>
    <scope>NUCLEOTIDE SEQUENCE</scope>
    <source>
        <strain evidence="2">OMZ 835</strain>
        <strain evidence="1">OMZ 847</strain>
    </source>
</reference>
<proteinExistence type="predicted"/>